<evidence type="ECO:0000313" key="2">
    <source>
        <dbReference type="Proteomes" id="UP001165586"/>
    </source>
</evidence>
<dbReference type="EMBL" id="JANLCJ010000002">
    <property type="protein sequence ID" value="MCS5733776.1"/>
    <property type="molecule type" value="Genomic_DNA"/>
</dbReference>
<dbReference type="Proteomes" id="UP001165586">
    <property type="component" value="Unassembled WGS sequence"/>
</dbReference>
<proteinExistence type="predicted"/>
<evidence type="ECO:0000313" key="1">
    <source>
        <dbReference type="EMBL" id="MCS5733776.1"/>
    </source>
</evidence>
<organism evidence="1 2">
    <name type="scientific">Herbiconiux daphne</name>
    <dbReference type="NCBI Taxonomy" id="2970914"/>
    <lineage>
        <taxon>Bacteria</taxon>
        <taxon>Bacillati</taxon>
        <taxon>Actinomycetota</taxon>
        <taxon>Actinomycetes</taxon>
        <taxon>Micrococcales</taxon>
        <taxon>Microbacteriaceae</taxon>
        <taxon>Herbiconiux</taxon>
    </lineage>
</organism>
<gene>
    <name evidence="1" type="ORF">N1032_08490</name>
</gene>
<dbReference type="RefSeq" id="WP_259538592.1">
    <property type="nucleotide sequence ID" value="NZ_JANLCJ010000002.1"/>
</dbReference>
<name>A0ABT2H1G4_9MICO</name>
<sequence length="288" mass="31460">MRELKPYFVPPEGLVVMSTWELDGTPMPEFLEGWDPQTDLVMSSRLSVDLVEFLAAARLPERTDLRLTISWSSSTTGMSASLYSATLEPNQAYTVTLPGDRIGGTVQVRSAITLTDERQPAGVAEAFRAGSVLWDSVTAFRLDGDSAMFPIGIADFAGTPYGPHASWHLQSSDELDAPFLGTFLLLINTRDTLLVEAIDQKRPTALSMQLVSELEAGVAAVMVEQALLFEDVDLESYPDDSVGRVLGRYKQIAHSAGLTASLRAEDPSRFRSLVDSAIRAHGYGRIFE</sequence>
<comment type="caution">
    <text evidence="1">The sequence shown here is derived from an EMBL/GenBank/DDBJ whole genome shotgun (WGS) entry which is preliminary data.</text>
</comment>
<accession>A0ABT2H1G4</accession>
<reference evidence="1" key="1">
    <citation type="submission" date="2022-08" db="EMBL/GenBank/DDBJ databases">
        <authorList>
            <person name="Deng Y."/>
            <person name="Han X.-F."/>
            <person name="Zhang Y.-Q."/>
        </authorList>
    </citation>
    <scope>NUCLEOTIDE SEQUENCE</scope>
    <source>
        <strain evidence="1">CPCC 203386</strain>
    </source>
</reference>
<protein>
    <submittedName>
        <fullName evidence="1">Uncharacterized protein</fullName>
    </submittedName>
</protein>
<keyword evidence="2" id="KW-1185">Reference proteome</keyword>